<evidence type="ECO:0000256" key="2">
    <source>
        <dbReference type="ARBA" id="ARBA00012157"/>
    </source>
</evidence>
<keyword evidence="12" id="KW-1185">Reference proteome</keyword>
<sequence length="360" mass="41030">MKKEIIIQGPCNIKILEGEAKIIGIRLEKGQSIQINSNRTYTLIYNDNTKLEMNCKKLLDNLDLNWDKTAEELSESGGVILLLGSIDSGKTYLANLFANLATPNIKIIDADVGQSTLYLPSFVAELRPNRKSLILEELGYEKIDFFGDITPSTNPKLHVQKVLRLYETTPKEKLTVIDTDGWISGLKAMLHKFELIYSIDPDYIIIFDQKMKDTLPNNYRNRAIFFKSVNLHKSKSDRKNNRITKYKKYFSSAKRITIPSENLIGRQITDILYSAWGDYIQLLQEEPCIGYYISLDLLKGALLGLVKNREIIGAGLLADLTSNELVILSEKEGFSGLLLGYISLNDKFEERRIRFRKCKS</sequence>
<dbReference type="Gene3D" id="3.40.50.300">
    <property type="entry name" value="P-loop containing nucleotide triphosphate hydrolases"/>
    <property type="match status" value="1"/>
</dbReference>
<dbReference type="AlphaFoldDB" id="A0AAX4L0P9"/>
<feature type="domain" description="Clp1 P-loop" evidence="10">
    <location>
        <begin position="84"/>
        <end position="251"/>
    </location>
</feature>
<comment type="function">
    <text evidence="7">Polynucleotide kinase that can phosphorylate the 5'-hydroxyl groups of both single-stranded RNA (ssRNA) and single-stranded DNA (ssDNA). Exhibits a strong preference for ssRNA.</text>
</comment>
<dbReference type="GO" id="GO:0051734">
    <property type="term" value="F:ATP-dependent polynucleotide 5'-hydroxyl-kinase activity"/>
    <property type="evidence" value="ECO:0007669"/>
    <property type="project" value="UniProtKB-EC"/>
</dbReference>
<proteinExistence type="predicted"/>
<gene>
    <name evidence="11" type="ORF">V6M85_00155</name>
</gene>
<evidence type="ECO:0000256" key="9">
    <source>
        <dbReference type="ARBA" id="ARBA00044673"/>
    </source>
</evidence>
<keyword evidence="6" id="KW-0067">ATP-binding</keyword>
<evidence type="ECO:0000259" key="10">
    <source>
        <dbReference type="Pfam" id="PF16575"/>
    </source>
</evidence>
<dbReference type="EMBL" id="CP146016">
    <property type="protein sequence ID" value="WWQ60540.1"/>
    <property type="molecule type" value="Genomic_DNA"/>
</dbReference>
<dbReference type="Pfam" id="PF16575">
    <property type="entry name" value="CLP1_P"/>
    <property type="match status" value="1"/>
</dbReference>
<evidence type="ECO:0000256" key="8">
    <source>
        <dbReference type="ARBA" id="ARBA00044641"/>
    </source>
</evidence>
<evidence type="ECO:0000256" key="3">
    <source>
        <dbReference type="ARBA" id="ARBA00022679"/>
    </source>
</evidence>
<accession>A0AAX4L0P9</accession>
<dbReference type="Proteomes" id="UP001432202">
    <property type="component" value="Chromosome"/>
</dbReference>
<dbReference type="EC" id="2.7.1.78" evidence="2"/>
<keyword evidence="3" id="KW-0808">Transferase</keyword>
<dbReference type="InterPro" id="IPR032319">
    <property type="entry name" value="CLP1_P"/>
</dbReference>
<dbReference type="PANTHER" id="PTHR12755">
    <property type="entry name" value="CLEAVAGE/POLYADENYLATION FACTOR IA SUBUNIT CLP1P"/>
    <property type="match status" value="1"/>
</dbReference>
<organism evidence="11 12">
    <name type="scientific">Sulfolobus tengchongensis</name>
    <dbReference type="NCBI Taxonomy" id="207809"/>
    <lineage>
        <taxon>Archaea</taxon>
        <taxon>Thermoproteota</taxon>
        <taxon>Thermoprotei</taxon>
        <taxon>Sulfolobales</taxon>
        <taxon>Sulfolobaceae</taxon>
        <taxon>Sulfolobus</taxon>
    </lineage>
</organism>
<dbReference type="InterPro" id="IPR027417">
    <property type="entry name" value="P-loop_NTPase"/>
</dbReference>
<evidence type="ECO:0000256" key="5">
    <source>
        <dbReference type="ARBA" id="ARBA00022777"/>
    </source>
</evidence>
<keyword evidence="4" id="KW-0547">Nucleotide-binding</keyword>
<keyword evidence="5" id="KW-0418">Kinase</keyword>
<dbReference type="GO" id="GO:0005524">
    <property type="term" value="F:ATP binding"/>
    <property type="evidence" value="ECO:0007669"/>
    <property type="project" value="UniProtKB-KW"/>
</dbReference>
<reference evidence="11 12" key="1">
    <citation type="submission" date="2024-02" db="EMBL/GenBank/DDBJ databases">
        <title>STSV induces naive adaptation in Sulfolobus.</title>
        <authorList>
            <person name="Xiang X."/>
            <person name="Song M."/>
        </authorList>
    </citation>
    <scope>NUCLEOTIDE SEQUENCE [LARGE SCALE GENOMIC DNA]</scope>
    <source>
        <strain evidence="11 12">RT2</strain>
    </source>
</reference>
<evidence type="ECO:0000256" key="6">
    <source>
        <dbReference type="ARBA" id="ARBA00022840"/>
    </source>
</evidence>
<dbReference type="GeneID" id="89335134"/>
<evidence type="ECO:0000256" key="4">
    <source>
        <dbReference type="ARBA" id="ARBA00022741"/>
    </source>
</evidence>
<comment type="cofactor">
    <cofactor evidence="1">
        <name>a divalent metal cation</name>
        <dbReference type="ChEBI" id="CHEBI:60240"/>
    </cofactor>
</comment>
<dbReference type="PANTHER" id="PTHR12755:SF3">
    <property type="entry name" value="POLYNUCLEOTIDE 5'-HYDROXYL-KINASE NOL9"/>
    <property type="match status" value="1"/>
</dbReference>
<comment type="catalytic activity">
    <reaction evidence="9">
        <text>a 5'-end dephospho-2'-deoxyribonucleoside-DNA + ATP = a 5'-end 5'-phospho-2'-deoxyribonucleoside-DNA + ADP + H(+)</text>
        <dbReference type="Rhea" id="RHEA:15669"/>
        <dbReference type="Rhea" id="RHEA-COMP:13180"/>
        <dbReference type="Rhea" id="RHEA-COMP:13184"/>
        <dbReference type="ChEBI" id="CHEBI:15378"/>
        <dbReference type="ChEBI" id="CHEBI:30616"/>
        <dbReference type="ChEBI" id="CHEBI:136412"/>
        <dbReference type="ChEBI" id="CHEBI:136416"/>
        <dbReference type="ChEBI" id="CHEBI:456216"/>
        <dbReference type="EC" id="2.7.1.78"/>
    </reaction>
</comment>
<name>A0AAX4L0P9_9CREN</name>
<evidence type="ECO:0000256" key="1">
    <source>
        <dbReference type="ARBA" id="ARBA00001968"/>
    </source>
</evidence>
<comment type="catalytic activity">
    <reaction evidence="8">
        <text>a 5'-end dephospho-ribonucleoside-RNA + ATP = a 5'-end 5'-phospho-ribonucleoside-RNA + ADP + H(+)</text>
        <dbReference type="Rhea" id="RHEA:54580"/>
        <dbReference type="Rhea" id="RHEA-COMP:13936"/>
        <dbReference type="Rhea" id="RHEA-COMP:15179"/>
        <dbReference type="ChEBI" id="CHEBI:15378"/>
        <dbReference type="ChEBI" id="CHEBI:30616"/>
        <dbReference type="ChEBI" id="CHEBI:138282"/>
        <dbReference type="ChEBI" id="CHEBI:138284"/>
        <dbReference type="ChEBI" id="CHEBI:456216"/>
        <dbReference type="EC" id="2.7.1.78"/>
    </reaction>
</comment>
<evidence type="ECO:0000313" key="12">
    <source>
        <dbReference type="Proteomes" id="UP001432202"/>
    </source>
</evidence>
<evidence type="ECO:0000256" key="7">
    <source>
        <dbReference type="ARBA" id="ARBA00024737"/>
    </source>
</evidence>
<evidence type="ECO:0000313" key="11">
    <source>
        <dbReference type="EMBL" id="WWQ60540.1"/>
    </source>
</evidence>
<protein>
    <recommendedName>
        <fullName evidence="2">polynucleotide 5'-hydroxyl-kinase</fullName>
        <ecNumber evidence="2">2.7.1.78</ecNumber>
    </recommendedName>
</protein>
<dbReference type="GO" id="GO:0006396">
    <property type="term" value="P:RNA processing"/>
    <property type="evidence" value="ECO:0007669"/>
    <property type="project" value="InterPro"/>
</dbReference>
<dbReference type="InterPro" id="IPR045116">
    <property type="entry name" value="Clp1/Grc3"/>
</dbReference>
<dbReference type="SUPFAM" id="SSF52540">
    <property type="entry name" value="P-loop containing nucleoside triphosphate hydrolases"/>
    <property type="match status" value="2"/>
</dbReference>
<dbReference type="RefSeq" id="WP_338601463.1">
    <property type="nucleotide sequence ID" value="NZ_CP146016.1"/>
</dbReference>